<evidence type="ECO:0000313" key="3">
    <source>
        <dbReference type="Proteomes" id="UP000316621"/>
    </source>
</evidence>
<sequence>MLYSGRKATFQQEFWNWLLSSIPCDSKRELDALRLSTTVCGQPVGKVNSTKIVRSTSLKSPVPSASAFESAEESDDVDLTDKTQL</sequence>
<accession>A0A4Y7L5S5</accession>
<organism evidence="2 3">
    <name type="scientific">Papaver somniferum</name>
    <name type="common">Opium poppy</name>
    <dbReference type="NCBI Taxonomy" id="3469"/>
    <lineage>
        <taxon>Eukaryota</taxon>
        <taxon>Viridiplantae</taxon>
        <taxon>Streptophyta</taxon>
        <taxon>Embryophyta</taxon>
        <taxon>Tracheophyta</taxon>
        <taxon>Spermatophyta</taxon>
        <taxon>Magnoliopsida</taxon>
        <taxon>Ranunculales</taxon>
        <taxon>Papaveraceae</taxon>
        <taxon>Papaveroideae</taxon>
        <taxon>Papaver</taxon>
    </lineage>
</organism>
<gene>
    <name evidence="2" type="ORF">C5167_003803</name>
</gene>
<dbReference type="Proteomes" id="UP000316621">
    <property type="component" value="Chromosome 9"/>
</dbReference>
<name>A0A4Y7L5S5_PAPSO</name>
<dbReference type="EMBL" id="CM010723">
    <property type="protein sequence ID" value="RZC79525.1"/>
    <property type="molecule type" value="Genomic_DNA"/>
</dbReference>
<reference evidence="2 3" key="1">
    <citation type="journal article" date="2018" name="Science">
        <title>The opium poppy genome and morphinan production.</title>
        <authorList>
            <person name="Guo L."/>
            <person name="Winzer T."/>
            <person name="Yang X."/>
            <person name="Li Y."/>
            <person name="Ning Z."/>
            <person name="He Z."/>
            <person name="Teodor R."/>
            <person name="Lu Y."/>
            <person name="Bowser T.A."/>
            <person name="Graham I.A."/>
            <person name="Ye K."/>
        </authorList>
    </citation>
    <scope>NUCLEOTIDE SEQUENCE [LARGE SCALE GENOMIC DNA]</scope>
    <source>
        <strain evidence="3">cv. HN1</strain>
        <tissue evidence="2">Leaves</tissue>
    </source>
</reference>
<dbReference type="Gramene" id="RZC79525">
    <property type="protein sequence ID" value="RZC79525"/>
    <property type="gene ID" value="C5167_003803"/>
</dbReference>
<keyword evidence="3" id="KW-1185">Reference proteome</keyword>
<proteinExistence type="predicted"/>
<feature type="region of interest" description="Disordered" evidence="1">
    <location>
        <begin position="61"/>
        <end position="85"/>
    </location>
</feature>
<evidence type="ECO:0000313" key="2">
    <source>
        <dbReference type="EMBL" id="RZC79525.1"/>
    </source>
</evidence>
<protein>
    <submittedName>
        <fullName evidence="2">Uncharacterized protein</fullName>
    </submittedName>
</protein>
<dbReference type="AlphaFoldDB" id="A0A4Y7L5S5"/>
<evidence type="ECO:0000256" key="1">
    <source>
        <dbReference type="SAM" id="MobiDB-lite"/>
    </source>
</evidence>